<proteinExistence type="predicted"/>
<reference evidence="1 2" key="1">
    <citation type="journal article" date="2023" name="Sci. Data">
        <title>Genome assembly of the Korean intertidal mud-creeper Batillaria attramentaria.</title>
        <authorList>
            <person name="Patra A.K."/>
            <person name="Ho P.T."/>
            <person name="Jun S."/>
            <person name="Lee S.J."/>
            <person name="Kim Y."/>
            <person name="Won Y.J."/>
        </authorList>
    </citation>
    <scope>NUCLEOTIDE SEQUENCE [LARGE SCALE GENOMIC DNA]</scope>
    <source>
        <strain evidence="1">Wonlab-2016</strain>
    </source>
</reference>
<sequence>DVTFPCPCTSSSVSPSSGNLVSFDLSMCPGPALGTGTYPLVIVPEPGTEEIQCLSCEYIPPPPAYQIRQQLSNGDYTTA</sequence>
<accession>A0ABD0L453</accession>
<evidence type="ECO:0000313" key="1">
    <source>
        <dbReference type="EMBL" id="KAK7494192.1"/>
    </source>
</evidence>
<organism evidence="1 2">
    <name type="scientific">Batillaria attramentaria</name>
    <dbReference type="NCBI Taxonomy" id="370345"/>
    <lineage>
        <taxon>Eukaryota</taxon>
        <taxon>Metazoa</taxon>
        <taxon>Spiralia</taxon>
        <taxon>Lophotrochozoa</taxon>
        <taxon>Mollusca</taxon>
        <taxon>Gastropoda</taxon>
        <taxon>Caenogastropoda</taxon>
        <taxon>Sorbeoconcha</taxon>
        <taxon>Cerithioidea</taxon>
        <taxon>Batillariidae</taxon>
        <taxon>Batillaria</taxon>
    </lineage>
</organism>
<comment type="caution">
    <text evidence="1">The sequence shown here is derived from an EMBL/GenBank/DDBJ whole genome shotgun (WGS) entry which is preliminary data.</text>
</comment>
<protein>
    <submittedName>
        <fullName evidence="1">Uncharacterized protein</fullName>
    </submittedName>
</protein>
<dbReference type="Proteomes" id="UP001519460">
    <property type="component" value="Unassembled WGS sequence"/>
</dbReference>
<gene>
    <name evidence="1" type="ORF">BaRGS_00014665</name>
</gene>
<keyword evidence="2" id="KW-1185">Reference proteome</keyword>
<evidence type="ECO:0000313" key="2">
    <source>
        <dbReference type="Proteomes" id="UP001519460"/>
    </source>
</evidence>
<feature type="non-terminal residue" evidence="1">
    <location>
        <position position="1"/>
    </location>
</feature>
<dbReference type="EMBL" id="JACVVK020000086">
    <property type="protein sequence ID" value="KAK7494192.1"/>
    <property type="molecule type" value="Genomic_DNA"/>
</dbReference>
<name>A0ABD0L453_9CAEN</name>
<dbReference type="AlphaFoldDB" id="A0ABD0L453"/>